<reference evidence="2 3" key="1">
    <citation type="journal article" date="2019" name="Commun. Biol.">
        <title>The bagworm genome reveals a unique fibroin gene that provides high tensile strength.</title>
        <authorList>
            <person name="Kono N."/>
            <person name="Nakamura H."/>
            <person name="Ohtoshi R."/>
            <person name="Tomita M."/>
            <person name="Numata K."/>
            <person name="Arakawa K."/>
        </authorList>
    </citation>
    <scope>NUCLEOTIDE SEQUENCE [LARGE SCALE GENOMIC DNA]</scope>
</reference>
<feature type="region of interest" description="Disordered" evidence="1">
    <location>
        <begin position="108"/>
        <end position="144"/>
    </location>
</feature>
<feature type="region of interest" description="Disordered" evidence="1">
    <location>
        <begin position="1"/>
        <end position="23"/>
    </location>
</feature>
<feature type="compositionally biased region" description="Basic and acidic residues" evidence="1">
    <location>
        <begin position="108"/>
        <end position="126"/>
    </location>
</feature>
<evidence type="ECO:0000256" key="1">
    <source>
        <dbReference type="SAM" id="MobiDB-lite"/>
    </source>
</evidence>
<evidence type="ECO:0000313" key="3">
    <source>
        <dbReference type="Proteomes" id="UP000299102"/>
    </source>
</evidence>
<dbReference type="EMBL" id="BGZK01000383">
    <property type="protein sequence ID" value="GBP40576.1"/>
    <property type="molecule type" value="Genomic_DNA"/>
</dbReference>
<organism evidence="2 3">
    <name type="scientific">Eumeta variegata</name>
    <name type="common">Bagworm moth</name>
    <name type="synonym">Eumeta japonica</name>
    <dbReference type="NCBI Taxonomy" id="151549"/>
    <lineage>
        <taxon>Eukaryota</taxon>
        <taxon>Metazoa</taxon>
        <taxon>Ecdysozoa</taxon>
        <taxon>Arthropoda</taxon>
        <taxon>Hexapoda</taxon>
        <taxon>Insecta</taxon>
        <taxon>Pterygota</taxon>
        <taxon>Neoptera</taxon>
        <taxon>Endopterygota</taxon>
        <taxon>Lepidoptera</taxon>
        <taxon>Glossata</taxon>
        <taxon>Ditrysia</taxon>
        <taxon>Tineoidea</taxon>
        <taxon>Psychidae</taxon>
        <taxon>Oiketicinae</taxon>
        <taxon>Eumeta</taxon>
    </lineage>
</organism>
<evidence type="ECO:0000313" key="2">
    <source>
        <dbReference type="EMBL" id="GBP40576.1"/>
    </source>
</evidence>
<dbReference type="AlphaFoldDB" id="A0A4C1VN86"/>
<feature type="region of interest" description="Disordered" evidence="1">
    <location>
        <begin position="39"/>
        <end position="67"/>
    </location>
</feature>
<comment type="caution">
    <text evidence="2">The sequence shown here is derived from an EMBL/GenBank/DDBJ whole genome shotgun (WGS) entry which is preliminary data.</text>
</comment>
<proteinExistence type="predicted"/>
<keyword evidence="3" id="KW-1185">Reference proteome</keyword>
<feature type="compositionally biased region" description="Polar residues" evidence="1">
    <location>
        <begin position="127"/>
        <end position="144"/>
    </location>
</feature>
<sequence>MRRADMSSVGTPGRAPPAASGGVGRRLRCLLTCTKSHRRYDARRPSHASPRGACGAPSRRPVSQKKNDGIYHLNIAYSKFSVIRSDDSRVENERKRSKLLKTSSSVVDHHYTTPRPHPNEEPKSHCNPEQIQTRGKSGHSNRASRSIWPAMNAPIITALPPYSMNERIDTIAITGGLRPGRPGAK</sequence>
<accession>A0A4C1VN86</accession>
<name>A0A4C1VN86_EUMVA</name>
<gene>
    <name evidence="2" type="ORF">EVAR_7577_1</name>
</gene>
<protein>
    <submittedName>
        <fullName evidence="2">Uncharacterized protein</fullName>
    </submittedName>
</protein>
<dbReference type="Proteomes" id="UP000299102">
    <property type="component" value="Unassembled WGS sequence"/>
</dbReference>